<dbReference type="InterPro" id="IPR045209">
    <property type="entry name" value="Rrp5"/>
</dbReference>
<dbReference type="SMART" id="SM00386">
    <property type="entry name" value="HAT"/>
    <property type="match status" value="3"/>
</dbReference>
<feature type="region of interest" description="Disordered" evidence="3">
    <location>
        <begin position="19"/>
        <end position="86"/>
    </location>
</feature>
<dbReference type="Pfam" id="PF13181">
    <property type="entry name" value="TPR_8"/>
    <property type="match status" value="1"/>
</dbReference>
<dbReference type="PANTHER" id="PTHR23270">
    <property type="entry name" value="PROGRAMMED CELL DEATH PROTEIN 11 PRE-RRNA PROCESSING PROTEIN RRP5"/>
    <property type="match status" value="1"/>
</dbReference>
<keyword evidence="4" id="KW-1185">Reference proteome</keyword>
<sequence length="377" mass="43548">MNSKKLKYSKATKRLLDCSDDEEEISSKKTKVCSMPPAPSSLFTLTLESSIAEPEKDSSDDEEEVKKGEQKRRRKVSRAQRDREARQLEEQLREAERSRLTKDTIGPQTEDDYRELLLTNKACSATWIQYISFLLAAGEHERARATARRGLSMIPFEEQQERVNLWTVLLRLEVMYGSTDNAAETALAEACSNADDFIILTNMANIYQENDMLNKAEEIHNRITKKYYAEMDAWVRKGQFYYSTGQVEEARTTLVKALRVLKKKEGVDVTCRFAQLEHKHGDADRAKSMFESVLANFPKRVDVWNVYADLLIKTEDFEQARNVLSRMCCLQMRLSKKLALFSKWRTFEKTHGNSRTQEAAKRLIDELLLKEEAALDE</sequence>
<dbReference type="GO" id="GO:0032040">
    <property type="term" value="C:small-subunit processome"/>
    <property type="evidence" value="ECO:0007669"/>
    <property type="project" value="TreeGrafter"/>
</dbReference>
<dbReference type="Proteomes" id="UP000694843">
    <property type="component" value="Unplaced"/>
</dbReference>
<dbReference type="OrthoDB" id="412781at2759"/>
<dbReference type="Pfam" id="PF14559">
    <property type="entry name" value="TPR_19"/>
    <property type="match status" value="1"/>
</dbReference>
<proteinExistence type="predicted"/>
<organism evidence="4 5">
    <name type="scientific">Hyalella azteca</name>
    <name type="common">Amphipod</name>
    <dbReference type="NCBI Taxonomy" id="294128"/>
    <lineage>
        <taxon>Eukaryota</taxon>
        <taxon>Metazoa</taxon>
        <taxon>Ecdysozoa</taxon>
        <taxon>Arthropoda</taxon>
        <taxon>Crustacea</taxon>
        <taxon>Multicrustacea</taxon>
        <taxon>Malacostraca</taxon>
        <taxon>Eumalacostraca</taxon>
        <taxon>Peracarida</taxon>
        <taxon>Amphipoda</taxon>
        <taxon>Senticaudata</taxon>
        <taxon>Talitrida</taxon>
        <taxon>Talitroidea</taxon>
        <taxon>Hyalellidae</taxon>
        <taxon>Hyalella</taxon>
    </lineage>
</organism>
<dbReference type="GO" id="GO:0003723">
    <property type="term" value="F:RNA binding"/>
    <property type="evidence" value="ECO:0007669"/>
    <property type="project" value="TreeGrafter"/>
</dbReference>
<gene>
    <name evidence="5" type="primary">LOC108670585</name>
</gene>
<evidence type="ECO:0000256" key="1">
    <source>
        <dbReference type="ARBA" id="ARBA00022552"/>
    </source>
</evidence>
<protein>
    <submittedName>
        <fullName evidence="5">Protein RRP5 homolog</fullName>
    </submittedName>
</protein>
<accession>A0A8B7NIR6</accession>
<dbReference type="PANTHER" id="PTHR23270:SF10">
    <property type="entry name" value="PROTEIN RRP5 HOMOLOG"/>
    <property type="match status" value="1"/>
</dbReference>
<dbReference type="OMA" id="WSHYLEI"/>
<feature type="repeat" description="TPR" evidence="2">
    <location>
        <begin position="231"/>
        <end position="264"/>
    </location>
</feature>
<evidence type="ECO:0000256" key="3">
    <source>
        <dbReference type="SAM" id="MobiDB-lite"/>
    </source>
</evidence>
<dbReference type="GeneID" id="108670585"/>
<evidence type="ECO:0000313" key="5">
    <source>
        <dbReference type="RefSeq" id="XP_018013538.1"/>
    </source>
</evidence>
<evidence type="ECO:0000256" key="2">
    <source>
        <dbReference type="PROSITE-ProRule" id="PRU00339"/>
    </source>
</evidence>
<feature type="compositionally biased region" description="Basic residues" evidence="3">
    <location>
        <begin position="69"/>
        <end position="78"/>
    </location>
</feature>
<keyword evidence="2" id="KW-0802">TPR repeat</keyword>
<reference evidence="5" key="1">
    <citation type="submission" date="2025-08" db="UniProtKB">
        <authorList>
            <consortium name="RefSeq"/>
        </authorList>
    </citation>
    <scope>IDENTIFICATION</scope>
    <source>
        <tissue evidence="5">Whole organism</tissue>
    </source>
</reference>
<dbReference type="Gene3D" id="1.25.40.10">
    <property type="entry name" value="Tetratricopeptide repeat domain"/>
    <property type="match status" value="2"/>
</dbReference>
<dbReference type="GO" id="GO:0006364">
    <property type="term" value="P:rRNA processing"/>
    <property type="evidence" value="ECO:0007669"/>
    <property type="project" value="UniProtKB-KW"/>
</dbReference>
<dbReference type="InterPro" id="IPR011990">
    <property type="entry name" value="TPR-like_helical_dom_sf"/>
</dbReference>
<dbReference type="InterPro" id="IPR003107">
    <property type="entry name" value="HAT"/>
</dbReference>
<evidence type="ECO:0000313" key="4">
    <source>
        <dbReference type="Proteomes" id="UP000694843"/>
    </source>
</evidence>
<dbReference type="KEGG" id="hazt:108670585"/>
<dbReference type="PROSITE" id="PS50005">
    <property type="entry name" value="TPR"/>
    <property type="match status" value="1"/>
</dbReference>
<dbReference type="SUPFAM" id="SSF48452">
    <property type="entry name" value="TPR-like"/>
    <property type="match status" value="2"/>
</dbReference>
<dbReference type="RefSeq" id="XP_018013538.1">
    <property type="nucleotide sequence ID" value="XM_018158049.1"/>
</dbReference>
<keyword evidence="1" id="KW-0698">rRNA processing</keyword>
<name>A0A8B7NIR6_HYAAZ</name>
<dbReference type="SMART" id="SM00028">
    <property type="entry name" value="TPR"/>
    <property type="match status" value="3"/>
</dbReference>
<dbReference type="AlphaFoldDB" id="A0A8B7NIR6"/>
<dbReference type="InterPro" id="IPR019734">
    <property type="entry name" value="TPR_rpt"/>
</dbReference>